<comment type="caution">
    <text evidence="2">The sequence shown here is derived from an EMBL/GenBank/DDBJ whole genome shotgun (WGS) entry which is preliminary data.</text>
</comment>
<gene>
    <name evidence="2" type="ORF">LCGC14_1838370</name>
</gene>
<dbReference type="EMBL" id="LAZR01018265">
    <property type="protein sequence ID" value="KKL97052.1"/>
    <property type="molecule type" value="Genomic_DNA"/>
</dbReference>
<keyword evidence="1" id="KW-0472">Membrane</keyword>
<reference evidence="2" key="1">
    <citation type="journal article" date="2015" name="Nature">
        <title>Complex archaea that bridge the gap between prokaryotes and eukaryotes.</title>
        <authorList>
            <person name="Spang A."/>
            <person name="Saw J.H."/>
            <person name="Jorgensen S.L."/>
            <person name="Zaremba-Niedzwiedzka K."/>
            <person name="Martijn J."/>
            <person name="Lind A.E."/>
            <person name="van Eijk R."/>
            <person name="Schleper C."/>
            <person name="Guy L."/>
            <person name="Ettema T.J."/>
        </authorList>
    </citation>
    <scope>NUCLEOTIDE SEQUENCE</scope>
</reference>
<protein>
    <submittedName>
        <fullName evidence="2">Uncharacterized protein</fullName>
    </submittedName>
</protein>
<evidence type="ECO:0000313" key="2">
    <source>
        <dbReference type="EMBL" id="KKL97052.1"/>
    </source>
</evidence>
<accession>A0A0F9JDB5</accession>
<feature type="transmembrane region" description="Helical" evidence="1">
    <location>
        <begin position="7"/>
        <end position="27"/>
    </location>
</feature>
<sequence>MNQDKIITTISITFIVIMFIMFGPALAEQSYQNEVDVYNHDLEKHRNKYKMRFDTCLSMDTELQKRDCFEFYNFEPHFENDEMAYNEHVDDKFTNTRPDRLSHWMMLGLLGLILGVIVFAVLVLVLTIIVERIIKINLPRKNYDKRLKMLELGVSRESEMMTRIRDLEQAVYRRNKQ</sequence>
<name>A0A0F9JDB5_9ZZZZ</name>
<proteinExistence type="predicted"/>
<evidence type="ECO:0000256" key="1">
    <source>
        <dbReference type="SAM" id="Phobius"/>
    </source>
</evidence>
<feature type="transmembrane region" description="Helical" evidence="1">
    <location>
        <begin position="104"/>
        <end position="130"/>
    </location>
</feature>
<organism evidence="2">
    <name type="scientific">marine sediment metagenome</name>
    <dbReference type="NCBI Taxonomy" id="412755"/>
    <lineage>
        <taxon>unclassified sequences</taxon>
        <taxon>metagenomes</taxon>
        <taxon>ecological metagenomes</taxon>
    </lineage>
</organism>
<keyword evidence="1" id="KW-1133">Transmembrane helix</keyword>
<dbReference type="AlphaFoldDB" id="A0A0F9JDB5"/>
<keyword evidence="1" id="KW-0812">Transmembrane</keyword>